<comment type="similarity">
    <text evidence="2">Belongs to the fibulin family.</text>
</comment>
<keyword evidence="8" id="KW-0677">Repeat</keyword>
<evidence type="ECO:0000256" key="2">
    <source>
        <dbReference type="ARBA" id="ARBA00006127"/>
    </source>
</evidence>
<reference evidence="13" key="1">
    <citation type="submission" date="2022-03" db="EMBL/GenBank/DDBJ databases">
        <authorList>
            <person name="Martin C."/>
        </authorList>
    </citation>
    <scope>NUCLEOTIDE SEQUENCE</scope>
</reference>
<dbReference type="SUPFAM" id="SSF57184">
    <property type="entry name" value="Growth factor receptor domain"/>
    <property type="match status" value="5"/>
</dbReference>
<dbReference type="InterPro" id="IPR026823">
    <property type="entry name" value="cEGF"/>
</dbReference>
<dbReference type="PANTHER" id="PTHR24034:SF209">
    <property type="entry name" value="EGF-LIKE DOMAIN-CONTAINING PROTEIN"/>
    <property type="match status" value="1"/>
</dbReference>
<dbReference type="InterPro" id="IPR018081">
    <property type="entry name" value="Anaphylatoxin_comp_syst"/>
</dbReference>
<comment type="caution">
    <text evidence="12">Lacks conserved residue(s) required for the propagation of feature annotation.</text>
</comment>
<dbReference type="PROSITE" id="PS01186">
    <property type="entry name" value="EGF_2"/>
    <property type="match status" value="6"/>
</dbReference>
<evidence type="ECO:0000256" key="10">
    <source>
        <dbReference type="ARBA" id="ARBA00023157"/>
    </source>
</evidence>
<gene>
    <name evidence="13" type="ORF">OFUS_LOCUS9828</name>
</gene>
<dbReference type="InterPro" id="IPR017048">
    <property type="entry name" value="Fibulin-1"/>
</dbReference>
<dbReference type="PROSITE" id="PS01177">
    <property type="entry name" value="ANAPHYLATOXIN_1"/>
    <property type="match status" value="1"/>
</dbReference>
<dbReference type="InterPro" id="IPR050751">
    <property type="entry name" value="ECM_structural_protein"/>
</dbReference>
<dbReference type="GO" id="GO:0030198">
    <property type="term" value="P:extracellular matrix organization"/>
    <property type="evidence" value="ECO:0007669"/>
    <property type="project" value="InterPro"/>
</dbReference>
<dbReference type="FunFam" id="2.10.25.10:FF:000240">
    <property type="entry name" value="Vitamin K-dependent protein S"/>
    <property type="match status" value="1"/>
</dbReference>
<feature type="disulfide bond" evidence="12">
    <location>
        <begin position="657"/>
        <end position="667"/>
    </location>
</feature>
<dbReference type="FunFam" id="2.10.25.10:FF:000119">
    <property type="entry name" value="vitamin K-dependent protein S"/>
    <property type="match status" value="1"/>
</dbReference>
<accession>A0A8J1T881</accession>
<keyword evidence="10 12" id="KW-1015">Disulfide bond</keyword>
<dbReference type="InterPro" id="IPR018097">
    <property type="entry name" value="EGF_Ca-bd_CS"/>
</dbReference>
<dbReference type="InterPro" id="IPR001881">
    <property type="entry name" value="EGF-like_Ca-bd_dom"/>
</dbReference>
<evidence type="ECO:0000256" key="7">
    <source>
        <dbReference type="ARBA" id="ARBA00022729"/>
    </source>
</evidence>
<evidence type="ECO:0000256" key="3">
    <source>
        <dbReference type="ARBA" id="ARBA00021554"/>
    </source>
</evidence>
<dbReference type="Proteomes" id="UP000749559">
    <property type="component" value="Unassembled WGS sequence"/>
</dbReference>
<dbReference type="InterPro" id="IPR055088">
    <property type="entry name" value="Fibulin_C"/>
</dbReference>
<dbReference type="CDD" id="cd00054">
    <property type="entry name" value="EGF_CA"/>
    <property type="match status" value="5"/>
</dbReference>
<dbReference type="FunFam" id="2.10.25.10:FF:000038">
    <property type="entry name" value="Fibrillin 2"/>
    <property type="match status" value="2"/>
</dbReference>
<keyword evidence="4" id="KW-0964">Secreted</keyword>
<dbReference type="GO" id="GO:0005576">
    <property type="term" value="C:extracellular region"/>
    <property type="evidence" value="ECO:0007669"/>
    <property type="project" value="InterPro"/>
</dbReference>
<sequence length="935" mass="103826">MARIQRNLLSLVFVGLLFAKSIGDLLSVAEKCCQQGTQWYQSSRGLCKNSPMPAGIQAVDQMNCRAIIEVCCLNKKQENDCENGKKLAKRVGDCMALRNQLNVDDQQECCNCCKLGSQARDAGISCDPRVFGVYWGNRCNYAYLECCDPTLLERGDETLPSGDNGTIGEDSTGIGELRSLRDIFGGGGLRQEKEIPVDSNETTTKPVVNATEPGSICSRFPGQLCDHICESSPGAEGASSYKCRCHPGFQLQVDGRTCKQAINEGSRCNTNNPCEHECIDTGLAIACKCFEGYLMKMDEKGCEDIDECLTGQNDCRPGETCVNNPGGYVCEPSTGEQGDGTDSGSPLTPQCNSGYAFNTISNRCEDIDECIIGTHSCTKDHQVCRNTQGSHLCQCEVGYEFNPSIRECEDVNECASNRDNCRQGQTCENTVGSFICRRSISCGTGYTLDRASQRCTDDDECKLRTHNCGLARECRNTPGSFRCIPKQCPQGYRLDYSTGACDPVECSRGFTPDRSGNCIDLDECVERPQVCTSTQQCINSIGSYKCRNLINCGSGYELNSQGNRCTDIDECERNTHDCKGGSICRNRPGTYVCQCPEGYRMNQVLNRCEDVDECERYDGQVCATNAECQNTPGSYSCICKDGFENSGRRICKDIDECERPGMCQHECRNTWGSFQCTCFDGYQLSPDGRTCQDIDECKVWGNRGRLCVGICENIPGSYTCSCPEGYRMMSDQRTCQDIDECAERGTTCLGKDDICINTRGKYRCQTVTCPNGFVRAASRGRNQRNNIRCQRRTFVCAQGDRECLYAPLSYSYNFITFPTKIRIPADLFTMRGPSSPYRRLDFELKMVSAKDPKTGITRVSRDFFFLDKVRSNEAIVRLNREISGPQDIELQLNMQIYSKEITTAKEIFFGTAVANITIFVTEEGFSSENKRPVLL</sequence>
<dbReference type="InterPro" id="IPR000152">
    <property type="entry name" value="EGF-type_Asp/Asn_hydroxyl_site"/>
</dbReference>
<dbReference type="PROSITE" id="PS50026">
    <property type="entry name" value="EGF_3"/>
    <property type="match status" value="6"/>
</dbReference>
<dbReference type="PIRSF" id="PIRSF036313">
    <property type="entry name" value="Fibulin-1"/>
    <property type="match status" value="1"/>
</dbReference>
<keyword evidence="7" id="KW-0732">Signal</keyword>
<dbReference type="GO" id="GO:0005509">
    <property type="term" value="F:calcium ion binding"/>
    <property type="evidence" value="ECO:0007669"/>
    <property type="project" value="InterPro"/>
</dbReference>
<dbReference type="FunFam" id="2.10.25.10:FF:000385">
    <property type="entry name" value="Hemicentin 1"/>
    <property type="match status" value="1"/>
</dbReference>
<dbReference type="PROSITE" id="PS01187">
    <property type="entry name" value="EGF_CA"/>
    <property type="match status" value="5"/>
</dbReference>
<dbReference type="PANTHER" id="PTHR24034">
    <property type="entry name" value="EGF-LIKE DOMAIN-CONTAINING PROTEIN"/>
    <property type="match status" value="1"/>
</dbReference>
<keyword evidence="6 12" id="KW-0245">EGF-like domain</keyword>
<evidence type="ECO:0000256" key="1">
    <source>
        <dbReference type="ARBA" id="ARBA00004498"/>
    </source>
</evidence>
<dbReference type="SMART" id="SM00179">
    <property type="entry name" value="EGF_CA"/>
    <property type="match status" value="11"/>
</dbReference>
<comment type="caution">
    <text evidence="13">The sequence shown here is derived from an EMBL/GenBank/DDBJ whole genome shotgun (WGS) entry which is preliminary data.</text>
</comment>
<dbReference type="SUPFAM" id="SSF47686">
    <property type="entry name" value="Anaphylotoxins (complement system)"/>
    <property type="match status" value="1"/>
</dbReference>
<comment type="subcellular location">
    <subcellularLocation>
        <location evidence="1">Secreted</location>
        <location evidence="1">Extracellular space</location>
        <location evidence="1">Extracellular matrix</location>
    </subcellularLocation>
</comment>
<dbReference type="Pfam" id="PF07645">
    <property type="entry name" value="EGF_CA"/>
    <property type="match status" value="7"/>
</dbReference>
<dbReference type="SMART" id="SM00181">
    <property type="entry name" value="EGF"/>
    <property type="match status" value="12"/>
</dbReference>
<evidence type="ECO:0000313" key="13">
    <source>
        <dbReference type="EMBL" id="CAH1783488.1"/>
    </source>
</evidence>
<proteinExistence type="inferred from homology"/>
<dbReference type="PROSITE" id="PS01178">
    <property type="entry name" value="ANAPHYLATOXIN_2"/>
    <property type="match status" value="1"/>
</dbReference>
<evidence type="ECO:0000256" key="11">
    <source>
        <dbReference type="ARBA" id="ARBA00023180"/>
    </source>
</evidence>
<dbReference type="AlphaFoldDB" id="A0A8J1T881"/>
<keyword evidence="11" id="KW-0325">Glycoprotein</keyword>
<dbReference type="InterPro" id="IPR009030">
    <property type="entry name" value="Growth_fac_rcpt_cys_sf"/>
</dbReference>
<evidence type="ECO:0000313" key="14">
    <source>
        <dbReference type="Proteomes" id="UP000749559"/>
    </source>
</evidence>
<dbReference type="Pfam" id="PF12662">
    <property type="entry name" value="cEGF"/>
    <property type="match status" value="3"/>
</dbReference>
<keyword evidence="5" id="KW-0272">Extracellular matrix</keyword>
<organism evidence="13 14">
    <name type="scientific">Owenia fusiformis</name>
    <name type="common">Polychaete worm</name>
    <dbReference type="NCBI Taxonomy" id="6347"/>
    <lineage>
        <taxon>Eukaryota</taxon>
        <taxon>Metazoa</taxon>
        <taxon>Spiralia</taxon>
        <taxon>Lophotrochozoa</taxon>
        <taxon>Annelida</taxon>
        <taxon>Polychaeta</taxon>
        <taxon>Sedentaria</taxon>
        <taxon>Canalipalpata</taxon>
        <taxon>Sabellida</taxon>
        <taxon>Oweniida</taxon>
        <taxon>Oweniidae</taxon>
        <taxon>Owenia</taxon>
    </lineage>
</organism>
<dbReference type="InterPro" id="IPR000020">
    <property type="entry name" value="Anaphylatoxin/fibulin"/>
</dbReference>
<keyword evidence="14" id="KW-1185">Reference proteome</keyword>
<dbReference type="PROSITE" id="PS00010">
    <property type="entry name" value="ASX_HYDROXYL"/>
    <property type="match status" value="4"/>
</dbReference>
<protein>
    <recommendedName>
        <fullName evidence="3">Fibulin-1</fullName>
    </recommendedName>
</protein>
<evidence type="ECO:0000256" key="12">
    <source>
        <dbReference type="PROSITE-ProRule" id="PRU00076"/>
    </source>
</evidence>
<dbReference type="Gene3D" id="2.10.25.10">
    <property type="entry name" value="Laminin"/>
    <property type="match status" value="12"/>
</dbReference>
<dbReference type="EMBL" id="CAIIXF020000005">
    <property type="protein sequence ID" value="CAH1783488.1"/>
    <property type="molecule type" value="Genomic_DNA"/>
</dbReference>
<evidence type="ECO:0000256" key="5">
    <source>
        <dbReference type="ARBA" id="ARBA00022530"/>
    </source>
</evidence>
<dbReference type="FunFam" id="2.10.25.10:FF:000014">
    <property type="entry name" value="Latent-transforming growth factor beta-binding protein 3"/>
    <property type="match status" value="1"/>
</dbReference>
<evidence type="ECO:0000256" key="8">
    <source>
        <dbReference type="ARBA" id="ARBA00022737"/>
    </source>
</evidence>
<dbReference type="InterPro" id="IPR049883">
    <property type="entry name" value="NOTCH1_EGF-like"/>
</dbReference>
<evidence type="ECO:0000256" key="9">
    <source>
        <dbReference type="ARBA" id="ARBA00022837"/>
    </source>
</evidence>
<keyword evidence="9" id="KW-0106">Calcium</keyword>
<evidence type="ECO:0000256" key="4">
    <source>
        <dbReference type="ARBA" id="ARBA00022525"/>
    </source>
</evidence>
<dbReference type="OrthoDB" id="10022113at2759"/>
<dbReference type="Pfam" id="PF22914">
    <property type="entry name" value="Fibulin_C"/>
    <property type="match status" value="1"/>
</dbReference>
<name>A0A8J1T881_OWEFU</name>
<dbReference type="InterPro" id="IPR000742">
    <property type="entry name" value="EGF"/>
</dbReference>
<evidence type="ECO:0000256" key="6">
    <source>
        <dbReference type="ARBA" id="ARBA00022536"/>
    </source>
</evidence>
<dbReference type="GO" id="GO:0016504">
    <property type="term" value="F:peptidase activator activity"/>
    <property type="evidence" value="ECO:0007669"/>
    <property type="project" value="InterPro"/>
</dbReference>